<dbReference type="GO" id="GO:0000253">
    <property type="term" value="F:3-beta-hydroxysteroid 3-dehydrogenase (NADP+) activity"/>
    <property type="evidence" value="ECO:0007669"/>
    <property type="project" value="UniProtKB-EC"/>
</dbReference>
<evidence type="ECO:0000256" key="4">
    <source>
        <dbReference type="ARBA" id="ARBA00023002"/>
    </source>
</evidence>
<evidence type="ECO:0000256" key="6">
    <source>
        <dbReference type="ARBA" id="ARBA00023589"/>
    </source>
</evidence>
<evidence type="ECO:0000256" key="1">
    <source>
        <dbReference type="ARBA" id="ARBA00022516"/>
    </source>
</evidence>
<dbReference type="STRING" id="1173061.A0A0J9YHC3"/>
<proteinExistence type="inferred from homology"/>
<comment type="caution">
    <text evidence="9">The sequence shown here is derived from an EMBL/GenBank/DDBJ whole genome shotgun (WGS) entry which is preliminary data.</text>
</comment>
<dbReference type="GO" id="GO:0005789">
    <property type="term" value="C:endoplasmic reticulum membrane"/>
    <property type="evidence" value="ECO:0007669"/>
    <property type="project" value="TreeGrafter"/>
</dbReference>
<reference evidence="9" key="1">
    <citation type="submission" date="2014-03" db="EMBL/GenBank/DDBJ databases">
        <authorList>
            <person name="Casaregola S."/>
        </authorList>
    </citation>
    <scope>NUCLEOTIDE SEQUENCE [LARGE SCALE GENOMIC DNA]</scope>
    <source>
        <strain evidence="9">CLIB 918</strain>
    </source>
</reference>
<keyword evidence="3" id="KW-0752">Steroid biosynthesis</keyword>
<name>A0A0J9YHC3_GEOCN</name>
<evidence type="ECO:0000313" key="10">
    <source>
        <dbReference type="Proteomes" id="UP000242525"/>
    </source>
</evidence>
<evidence type="ECO:0000313" key="9">
    <source>
        <dbReference type="EMBL" id="CDO51192.1"/>
    </source>
</evidence>
<dbReference type="GO" id="GO:0006696">
    <property type="term" value="P:ergosterol biosynthetic process"/>
    <property type="evidence" value="ECO:0007669"/>
    <property type="project" value="TreeGrafter"/>
</dbReference>
<gene>
    <name evidence="9" type="ORF">BN980_GECA01s02276g</name>
</gene>
<dbReference type="InterPro" id="IPR051593">
    <property type="entry name" value="Ergosterol_Biosynth_ERG27"/>
</dbReference>
<dbReference type="Gene3D" id="3.40.50.720">
    <property type="entry name" value="NAD(P)-binding Rossmann-like Domain"/>
    <property type="match status" value="1"/>
</dbReference>
<dbReference type="SUPFAM" id="SSF51735">
    <property type="entry name" value="NAD(P)-binding Rossmann-fold domains"/>
    <property type="match status" value="1"/>
</dbReference>
<comment type="pathway">
    <text evidence="6">Steroid biosynthesis; zymosterol biosynthesis; zymosterol from lanosterol: step 5/6.</text>
</comment>
<dbReference type="AlphaFoldDB" id="A0A0J9YHC3"/>
<keyword evidence="4" id="KW-0560">Oxidoreductase</keyword>
<organism evidence="9 10">
    <name type="scientific">Geotrichum candidum</name>
    <name type="common">Oospora lactis</name>
    <name type="synonym">Dipodascus geotrichum</name>
    <dbReference type="NCBI Taxonomy" id="1173061"/>
    <lineage>
        <taxon>Eukaryota</taxon>
        <taxon>Fungi</taxon>
        <taxon>Dikarya</taxon>
        <taxon>Ascomycota</taxon>
        <taxon>Saccharomycotina</taxon>
        <taxon>Dipodascomycetes</taxon>
        <taxon>Dipodascales</taxon>
        <taxon>Dipodascaceae</taxon>
        <taxon>Geotrichum</taxon>
    </lineage>
</organism>
<keyword evidence="10" id="KW-1185">Reference proteome</keyword>
<keyword evidence="5" id="KW-0443">Lipid metabolism</keyword>
<keyword evidence="2" id="KW-0521">NADP</keyword>
<dbReference type="PANTHER" id="PTHR43647">
    <property type="entry name" value="DEHYDROGENASE"/>
    <property type="match status" value="1"/>
</dbReference>
<dbReference type="InterPro" id="IPR036291">
    <property type="entry name" value="NAD(P)-bd_dom_sf"/>
</dbReference>
<evidence type="ECO:0000256" key="8">
    <source>
        <dbReference type="ARBA" id="ARBA00023621"/>
    </source>
</evidence>
<protein>
    <recommendedName>
        <fullName evidence="8">3beta-hydroxysteroid 3-dehydrogenase</fullName>
        <ecNumber evidence="8">1.1.1.270</ecNumber>
    </recommendedName>
</protein>
<accession>A0A0J9YHC3</accession>
<evidence type="ECO:0000256" key="5">
    <source>
        <dbReference type="ARBA" id="ARBA00023098"/>
    </source>
</evidence>
<dbReference type="Proteomes" id="UP000242525">
    <property type="component" value="Unassembled WGS sequence"/>
</dbReference>
<dbReference type="PANTHER" id="PTHR43647:SF1">
    <property type="entry name" value="3-KETO-STEROID REDUCTASE ERG27"/>
    <property type="match status" value="1"/>
</dbReference>
<dbReference type="GO" id="GO:0005741">
    <property type="term" value="C:mitochondrial outer membrane"/>
    <property type="evidence" value="ECO:0007669"/>
    <property type="project" value="TreeGrafter"/>
</dbReference>
<dbReference type="EC" id="1.1.1.270" evidence="8"/>
<dbReference type="EMBL" id="CCBN010000001">
    <property type="protein sequence ID" value="CDO51192.1"/>
    <property type="molecule type" value="Genomic_DNA"/>
</dbReference>
<comment type="similarity">
    <text evidence="7">Belongs to the short-chain dehydrogenases/reductases (SDR) family. ERG27 subfamily.</text>
</comment>
<dbReference type="GO" id="GO:0005811">
    <property type="term" value="C:lipid droplet"/>
    <property type="evidence" value="ECO:0007669"/>
    <property type="project" value="TreeGrafter"/>
</dbReference>
<evidence type="ECO:0000256" key="2">
    <source>
        <dbReference type="ARBA" id="ARBA00022857"/>
    </source>
</evidence>
<sequence length="387" mass="43820">MTTSESDHKTAFITGANGYLGLAIARRLIESLPPTTRLTIIVSSRTFPNVKQAINTIKGYVPVDRPGLVEFDYILFDQKNMVSVLSAVRDLEVRYDQIDYLYFNACYSMFDGIDWAMAAKEMVTNPVEAFTYGTFKKQRPSRPSDDGIGAVFHANVFTPWFMLRRLTAKRVDTNAVHADRSLLREGSKVFWVSSLTSKEDSVDVENDIELTHTLASYEASKRLIDLLHHATYKQLYKDHGVQTFLVEPGIFESTSFVPSLNFVSYWGMMLTFYLLRWFGSPHHNIDPYKAASAFVYLALLSNLPELDGPQGNSSSNSADGSIQSSGDVVDLSIKYGSATHRNGSEYVYRHVIPVNNGEDEKVLKYVEGLYKVWNEKLKDQVIDRYQF</sequence>
<keyword evidence="1" id="KW-0444">Lipid biosynthesis</keyword>
<dbReference type="OrthoDB" id="9989144at2759"/>
<evidence type="ECO:0000256" key="3">
    <source>
        <dbReference type="ARBA" id="ARBA00022955"/>
    </source>
</evidence>
<evidence type="ECO:0000256" key="7">
    <source>
        <dbReference type="ARBA" id="ARBA00023593"/>
    </source>
</evidence>